<gene>
    <name evidence="1" type="ORF">BDN72DRAFT_176667</name>
</gene>
<proteinExistence type="predicted"/>
<keyword evidence="2" id="KW-1185">Reference proteome</keyword>
<name>A0ACD3AJM4_9AGAR</name>
<dbReference type="EMBL" id="ML208423">
    <property type="protein sequence ID" value="TFK65865.1"/>
    <property type="molecule type" value="Genomic_DNA"/>
</dbReference>
<sequence>MLRSIDLFSSHNTRRLCAVHRQRIQNMAPPTLSPTVVMFHSLNIFALVLVLVVLTTAILTKSLRRVKTWYTFLCIQLFFAIAFLLHPFKQPDFQPAFVPCLLQAVLVHAVPSTASWALFALVLEVYVLIRTNSTADRKFKFFLLGLPIVVFTGEVLVVLLAGLKYPYAVGMNPDGLYCHLTCSTLRSIVDTILCLVPIIVSFILFCLIGLKAYRYSRGLQAQRETAISSFTPLSILRIGTLILAPIPVFGCVIQGHTTLRLKLCNFLPLMPILTAIAFGTQKDMFSALFIWRSESS</sequence>
<dbReference type="Proteomes" id="UP000308600">
    <property type="component" value="Unassembled WGS sequence"/>
</dbReference>
<organism evidence="1 2">
    <name type="scientific">Pluteus cervinus</name>
    <dbReference type="NCBI Taxonomy" id="181527"/>
    <lineage>
        <taxon>Eukaryota</taxon>
        <taxon>Fungi</taxon>
        <taxon>Dikarya</taxon>
        <taxon>Basidiomycota</taxon>
        <taxon>Agaricomycotina</taxon>
        <taxon>Agaricomycetes</taxon>
        <taxon>Agaricomycetidae</taxon>
        <taxon>Agaricales</taxon>
        <taxon>Pluteineae</taxon>
        <taxon>Pluteaceae</taxon>
        <taxon>Pluteus</taxon>
    </lineage>
</organism>
<reference evidence="1 2" key="1">
    <citation type="journal article" date="2019" name="Nat. Ecol. Evol.">
        <title>Megaphylogeny resolves global patterns of mushroom evolution.</title>
        <authorList>
            <person name="Varga T."/>
            <person name="Krizsan K."/>
            <person name="Foldi C."/>
            <person name="Dima B."/>
            <person name="Sanchez-Garcia M."/>
            <person name="Sanchez-Ramirez S."/>
            <person name="Szollosi G.J."/>
            <person name="Szarkandi J.G."/>
            <person name="Papp V."/>
            <person name="Albert L."/>
            <person name="Andreopoulos W."/>
            <person name="Angelini C."/>
            <person name="Antonin V."/>
            <person name="Barry K.W."/>
            <person name="Bougher N.L."/>
            <person name="Buchanan P."/>
            <person name="Buyck B."/>
            <person name="Bense V."/>
            <person name="Catcheside P."/>
            <person name="Chovatia M."/>
            <person name="Cooper J."/>
            <person name="Damon W."/>
            <person name="Desjardin D."/>
            <person name="Finy P."/>
            <person name="Geml J."/>
            <person name="Haridas S."/>
            <person name="Hughes K."/>
            <person name="Justo A."/>
            <person name="Karasinski D."/>
            <person name="Kautmanova I."/>
            <person name="Kiss B."/>
            <person name="Kocsube S."/>
            <person name="Kotiranta H."/>
            <person name="LaButti K.M."/>
            <person name="Lechner B.E."/>
            <person name="Liimatainen K."/>
            <person name="Lipzen A."/>
            <person name="Lukacs Z."/>
            <person name="Mihaltcheva S."/>
            <person name="Morgado L.N."/>
            <person name="Niskanen T."/>
            <person name="Noordeloos M.E."/>
            <person name="Ohm R.A."/>
            <person name="Ortiz-Santana B."/>
            <person name="Ovrebo C."/>
            <person name="Racz N."/>
            <person name="Riley R."/>
            <person name="Savchenko A."/>
            <person name="Shiryaev A."/>
            <person name="Soop K."/>
            <person name="Spirin V."/>
            <person name="Szebenyi C."/>
            <person name="Tomsovsky M."/>
            <person name="Tulloss R.E."/>
            <person name="Uehling J."/>
            <person name="Grigoriev I.V."/>
            <person name="Vagvolgyi C."/>
            <person name="Papp T."/>
            <person name="Martin F.M."/>
            <person name="Miettinen O."/>
            <person name="Hibbett D.S."/>
            <person name="Nagy L.G."/>
        </authorList>
    </citation>
    <scope>NUCLEOTIDE SEQUENCE [LARGE SCALE GENOMIC DNA]</scope>
    <source>
        <strain evidence="1 2">NL-1719</strain>
    </source>
</reference>
<evidence type="ECO:0000313" key="1">
    <source>
        <dbReference type="EMBL" id="TFK65865.1"/>
    </source>
</evidence>
<evidence type="ECO:0000313" key="2">
    <source>
        <dbReference type="Proteomes" id="UP000308600"/>
    </source>
</evidence>
<accession>A0ACD3AJM4</accession>
<protein>
    <submittedName>
        <fullName evidence="1">Uncharacterized protein</fullName>
    </submittedName>
</protein>